<organism evidence="2 3">
    <name type="scientific">Thalassiosira oceanica</name>
    <name type="common">Marine diatom</name>
    <dbReference type="NCBI Taxonomy" id="159749"/>
    <lineage>
        <taxon>Eukaryota</taxon>
        <taxon>Sar</taxon>
        <taxon>Stramenopiles</taxon>
        <taxon>Ochrophyta</taxon>
        <taxon>Bacillariophyta</taxon>
        <taxon>Coscinodiscophyceae</taxon>
        <taxon>Thalassiosirophycidae</taxon>
        <taxon>Thalassiosirales</taxon>
        <taxon>Thalassiosiraceae</taxon>
        <taxon>Thalassiosira</taxon>
    </lineage>
</organism>
<feature type="compositionally biased region" description="Basic and acidic residues" evidence="1">
    <location>
        <begin position="68"/>
        <end position="77"/>
    </location>
</feature>
<evidence type="ECO:0000313" key="2">
    <source>
        <dbReference type="EMBL" id="EJK62666.1"/>
    </source>
</evidence>
<keyword evidence="3" id="KW-1185">Reference proteome</keyword>
<comment type="caution">
    <text evidence="2">The sequence shown here is derived from an EMBL/GenBank/DDBJ whole genome shotgun (WGS) entry which is preliminary data.</text>
</comment>
<feature type="compositionally biased region" description="Polar residues" evidence="1">
    <location>
        <begin position="314"/>
        <end position="324"/>
    </location>
</feature>
<feature type="region of interest" description="Disordered" evidence="1">
    <location>
        <begin position="52"/>
        <end position="77"/>
    </location>
</feature>
<protein>
    <submittedName>
        <fullName evidence="2">Uncharacterized protein</fullName>
    </submittedName>
</protein>
<dbReference type="EMBL" id="AGNL01018704">
    <property type="protein sequence ID" value="EJK62666.1"/>
    <property type="molecule type" value="Genomic_DNA"/>
</dbReference>
<reference evidence="2 3" key="1">
    <citation type="journal article" date="2012" name="Genome Biol.">
        <title>Genome and low-iron response of an oceanic diatom adapted to chronic iron limitation.</title>
        <authorList>
            <person name="Lommer M."/>
            <person name="Specht M."/>
            <person name="Roy A.S."/>
            <person name="Kraemer L."/>
            <person name="Andreson R."/>
            <person name="Gutowska M.A."/>
            <person name="Wolf J."/>
            <person name="Bergner S.V."/>
            <person name="Schilhabel M.B."/>
            <person name="Klostermeier U.C."/>
            <person name="Beiko R.G."/>
            <person name="Rosenstiel P."/>
            <person name="Hippler M."/>
            <person name="Laroche J."/>
        </authorList>
    </citation>
    <scope>NUCLEOTIDE SEQUENCE [LARGE SCALE GENOMIC DNA]</scope>
    <source>
        <strain evidence="2 3">CCMP1005</strain>
    </source>
</reference>
<gene>
    <name evidence="2" type="ORF">THAOC_16710</name>
</gene>
<sequence>MCGDFDSLWENLYAKAESKMLSDKLERLSVSERRVAGHEARGEEVLDAEWEEGDEFSNANQKSRAKKSVLESLEKSSGKSTKRAESILSGVLTHLTKQPDFNEEEVISDNNREKISYVDRVMEHASNAVKSLKGKGGTIPKAAARLLTGFSAISIPQDQAESDDDEKMPSFKTKFMKEVGLNPQAKYVKEGLKNRAEFDKVIARHGEEIQSGEKIVCRAGIGIFRSRLDGKLTVTLLPWLTDVTIDVSSARMTRYVPALDEYVRKTRKDKIPLEWIDIIDNFWRAHNHTSPNKKDIAILRHPDYPRQVRYYSQKRSPTLSTHAQQVAEDDDEEYSPTASASRSLTLETKRGTLIDYLDELVEKMA</sequence>
<evidence type="ECO:0000313" key="3">
    <source>
        <dbReference type="Proteomes" id="UP000266841"/>
    </source>
</evidence>
<proteinExistence type="predicted"/>
<feature type="non-terminal residue" evidence="2">
    <location>
        <position position="365"/>
    </location>
</feature>
<feature type="region of interest" description="Disordered" evidence="1">
    <location>
        <begin position="314"/>
        <end position="341"/>
    </location>
</feature>
<accession>K0SNZ9</accession>
<dbReference type="Proteomes" id="UP000266841">
    <property type="component" value="Unassembled WGS sequence"/>
</dbReference>
<evidence type="ECO:0000256" key="1">
    <source>
        <dbReference type="SAM" id="MobiDB-lite"/>
    </source>
</evidence>
<name>K0SNZ9_THAOC</name>
<dbReference type="AlphaFoldDB" id="K0SNZ9"/>